<keyword evidence="2" id="KW-1185">Reference proteome</keyword>
<dbReference type="PANTHER" id="PTHR46704:SF9">
    <property type="entry name" value="BHLH DOMAIN-CONTAINING PROTEIN"/>
    <property type="match status" value="1"/>
</dbReference>
<reference evidence="1 2" key="1">
    <citation type="submission" date="2024-01" db="EMBL/GenBank/DDBJ databases">
        <title>The genome of the rayed Mediterranean limpet Patella caerulea (Linnaeus, 1758).</title>
        <authorList>
            <person name="Anh-Thu Weber A."/>
            <person name="Halstead-Nussloch G."/>
        </authorList>
    </citation>
    <scope>NUCLEOTIDE SEQUENCE [LARGE SCALE GENOMIC DNA]</scope>
    <source>
        <strain evidence="1">AATW-2023a</strain>
        <tissue evidence="1">Whole specimen</tissue>
    </source>
</reference>
<sequence length="365" mass="41100">MLNQLSTADRLDIVWDRYLPDSLKSHTRLIRGDGMSLRVEANTRLSSNWKSFFRVNSNKTSLFHFLAENMSDVDVPNGKVLCTTLEDKVLCSQTDVSDLEPCNHEEADTRMLLHCKHAATQGFKNILVVATDTDVVLLSIALAPYLDCQLWLNFGHGAHKRYIPSHQIAEKLGLNISRGLLLFHAFTGCDTVSTFSGIGKTTAWNVWMPMKEIITPIFIQLSMPAQIDEAVMCQLERFTVAMYKSTLPILTVNEARMNQGDRNIENILPTQDALIQHAKRAAYQSGHIWGQTLDKHPVIPCPSEWGWTREETSWVHKWTTLPEAAKVCRELLKCGCKTNCSGRCRCCKAGLRCTHLCFCSGQCAQ</sequence>
<comment type="caution">
    <text evidence="1">The sequence shown here is derived from an EMBL/GenBank/DDBJ whole genome shotgun (WGS) entry which is preliminary data.</text>
</comment>
<dbReference type="Proteomes" id="UP001347796">
    <property type="component" value="Unassembled WGS sequence"/>
</dbReference>
<name>A0AAN8JDJ3_PATCE</name>
<proteinExistence type="predicted"/>
<evidence type="ECO:0000313" key="1">
    <source>
        <dbReference type="EMBL" id="KAK6172823.1"/>
    </source>
</evidence>
<dbReference type="EMBL" id="JAZGQO010000011">
    <property type="protein sequence ID" value="KAK6172823.1"/>
    <property type="molecule type" value="Genomic_DNA"/>
</dbReference>
<dbReference type="PANTHER" id="PTHR46704">
    <property type="entry name" value="CXC DOMAIN-CONTAINING PROTEIN-RELATED"/>
    <property type="match status" value="1"/>
</dbReference>
<dbReference type="AlphaFoldDB" id="A0AAN8JDJ3"/>
<organism evidence="1 2">
    <name type="scientific">Patella caerulea</name>
    <name type="common">Rayed Mediterranean limpet</name>
    <dbReference type="NCBI Taxonomy" id="87958"/>
    <lineage>
        <taxon>Eukaryota</taxon>
        <taxon>Metazoa</taxon>
        <taxon>Spiralia</taxon>
        <taxon>Lophotrochozoa</taxon>
        <taxon>Mollusca</taxon>
        <taxon>Gastropoda</taxon>
        <taxon>Patellogastropoda</taxon>
        <taxon>Patelloidea</taxon>
        <taxon>Patellidae</taxon>
        <taxon>Patella</taxon>
    </lineage>
</organism>
<gene>
    <name evidence="1" type="ORF">SNE40_016405</name>
</gene>
<protein>
    <submittedName>
        <fullName evidence="1">Uncharacterized protein</fullName>
    </submittedName>
</protein>
<evidence type="ECO:0000313" key="2">
    <source>
        <dbReference type="Proteomes" id="UP001347796"/>
    </source>
</evidence>
<accession>A0AAN8JDJ3</accession>